<dbReference type="InterPro" id="IPR036063">
    <property type="entry name" value="Smr_dom_sf"/>
</dbReference>
<dbReference type="Proteomes" id="UP000825729">
    <property type="component" value="Unassembled WGS sequence"/>
</dbReference>
<dbReference type="InterPro" id="IPR011990">
    <property type="entry name" value="TPR-like_helical_dom_sf"/>
</dbReference>
<keyword evidence="2" id="KW-0677">Repeat</keyword>
<evidence type="ECO:0000259" key="3">
    <source>
        <dbReference type="PROSITE" id="PS50828"/>
    </source>
</evidence>
<sequence length="430" mass="48074">MGSTTLQLFSPPASWPRCGLGKPGRRLLTALDLTDAAASDRLIRKFVASSSKHVALETLSHLLSHRLVSFALPMYRRISEASWYKWNPRLLAELAASLELEHRCEESQSLISDSLRNLPPRDLGILYCELIESYAKNQLKQQAIDCFSRLKQIPSVPTSVHRQAHGALIAGLCTLQLPEEAERVAQSMVENEGFRPTSFELRAILLCYGRLGLFGEMKRIITQMKEFDTVTANMVLSCYGHHQELRQMLHCLQEMRHSQFDFSLRTYNSVLNHCPVISSILQYPRSLPLSTKELFGRLDNTIGGEIEALLIKELIMSDVLAQTSHWSDSDAKLDVHGMHLGSAYLILLQWVEELKQRLSAGEPSPAEISVVCGSGKNSCITGESPIKKLVSELLFRMNSPLKIDRRNVGRFVAGGRAAKVWLLGRGSPLA</sequence>
<accession>A0AAV7DZ14</accession>
<proteinExistence type="inferred from homology"/>
<dbReference type="InterPro" id="IPR002625">
    <property type="entry name" value="Smr_dom"/>
</dbReference>
<dbReference type="PANTHER" id="PTHR47447:SF15">
    <property type="entry name" value="OS02G0120000 PROTEIN"/>
    <property type="match status" value="1"/>
</dbReference>
<evidence type="ECO:0000313" key="5">
    <source>
        <dbReference type="Proteomes" id="UP000825729"/>
    </source>
</evidence>
<evidence type="ECO:0000256" key="1">
    <source>
        <dbReference type="ARBA" id="ARBA00007626"/>
    </source>
</evidence>
<comment type="caution">
    <text evidence="4">The sequence shown here is derived from an EMBL/GenBank/DDBJ whole genome shotgun (WGS) entry which is preliminary data.</text>
</comment>
<dbReference type="InterPro" id="IPR002885">
    <property type="entry name" value="PPR_rpt"/>
</dbReference>
<dbReference type="PROSITE" id="PS50828">
    <property type="entry name" value="SMR"/>
    <property type="match status" value="1"/>
</dbReference>
<keyword evidence="5" id="KW-1185">Reference proteome</keyword>
<reference evidence="4 5" key="1">
    <citation type="submission" date="2021-07" db="EMBL/GenBank/DDBJ databases">
        <title>The Aristolochia fimbriata genome: insights into angiosperm evolution, floral development and chemical biosynthesis.</title>
        <authorList>
            <person name="Jiao Y."/>
        </authorList>
    </citation>
    <scope>NUCLEOTIDE SEQUENCE [LARGE SCALE GENOMIC DNA]</scope>
    <source>
        <strain evidence="4">IBCAS-2021</strain>
        <tissue evidence="4">Leaf</tissue>
    </source>
</reference>
<evidence type="ECO:0000313" key="4">
    <source>
        <dbReference type="EMBL" id="KAG9441885.1"/>
    </source>
</evidence>
<protein>
    <recommendedName>
        <fullName evidence="3">Smr domain-containing protein</fullName>
    </recommendedName>
</protein>
<gene>
    <name evidence="4" type="ORF">H6P81_017739</name>
</gene>
<dbReference type="Gene3D" id="1.25.40.10">
    <property type="entry name" value="Tetratricopeptide repeat domain"/>
    <property type="match status" value="2"/>
</dbReference>
<dbReference type="EMBL" id="JAINDJ010000007">
    <property type="protein sequence ID" value="KAG9441885.1"/>
    <property type="molecule type" value="Genomic_DNA"/>
</dbReference>
<dbReference type="Pfam" id="PF01535">
    <property type="entry name" value="PPR"/>
    <property type="match status" value="1"/>
</dbReference>
<organism evidence="4 5">
    <name type="scientific">Aristolochia fimbriata</name>
    <name type="common">White veined hardy Dutchman's pipe vine</name>
    <dbReference type="NCBI Taxonomy" id="158543"/>
    <lineage>
        <taxon>Eukaryota</taxon>
        <taxon>Viridiplantae</taxon>
        <taxon>Streptophyta</taxon>
        <taxon>Embryophyta</taxon>
        <taxon>Tracheophyta</taxon>
        <taxon>Spermatophyta</taxon>
        <taxon>Magnoliopsida</taxon>
        <taxon>Magnoliidae</taxon>
        <taxon>Piperales</taxon>
        <taxon>Aristolochiaceae</taxon>
        <taxon>Aristolochia</taxon>
    </lineage>
</organism>
<dbReference type="AlphaFoldDB" id="A0AAV7DZ14"/>
<dbReference type="Gene3D" id="3.30.1370.110">
    <property type="match status" value="1"/>
</dbReference>
<evidence type="ECO:0000256" key="2">
    <source>
        <dbReference type="ARBA" id="ARBA00022737"/>
    </source>
</evidence>
<dbReference type="SMART" id="SM00463">
    <property type="entry name" value="SMR"/>
    <property type="match status" value="1"/>
</dbReference>
<dbReference type="SUPFAM" id="SSF160443">
    <property type="entry name" value="SMR domain-like"/>
    <property type="match status" value="1"/>
</dbReference>
<name>A0AAV7DZ14_ARIFI</name>
<dbReference type="PANTHER" id="PTHR47447">
    <property type="entry name" value="OS03G0856100 PROTEIN"/>
    <property type="match status" value="1"/>
</dbReference>
<feature type="domain" description="Smr" evidence="3">
    <location>
        <begin position="333"/>
        <end position="394"/>
    </location>
</feature>
<comment type="similarity">
    <text evidence="1">Belongs to the PPR family. P subfamily.</text>
</comment>